<keyword evidence="6 8" id="KW-1133">Transmembrane helix</keyword>
<protein>
    <recommendedName>
        <fullName evidence="9">Glycosyltransferase RgtA/B/C/D-like domain-containing protein</fullName>
    </recommendedName>
</protein>
<keyword evidence="7 8" id="KW-0472">Membrane</keyword>
<dbReference type="InterPro" id="IPR038731">
    <property type="entry name" value="RgtA/B/C-like"/>
</dbReference>
<evidence type="ECO:0000256" key="7">
    <source>
        <dbReference type="ARBA" id="ARBA00023136"/>
    </source>
</evidence>
<keyword evidence="5 8" id="KW-0812">Transmembrane</keyword>
<evidence type="ECO:0000259" key="9">
    <source>
        <dbReference type="Pfam" id="PF13231"/>
    </source>
</evidence>
<dbReference type="GO" id="GO:0008610">
    <property type="term" value="P:lipid biosynthetic process"/>
    <property type="evidence" value="ECO:0007669"/>
    <property type="project" value="UniProtKB-ARBA"/>
</dbReference>
<keyword evidence="4" id="KW-0808">Transferase</keyword>
<dbReference type="PANTHER" id="PTHR33908:SF11">
    <property type="entry name" value="MEMBRANE PROTEIN"/>
    <property type="match status" value="1"/>
</dbReference>
<comment type="subcellular location">
    <subcellularLocation>
        <location evidence="1">Cell membrane</location>
        <topology evidence="1">Multi-pass membrane protein</topology>
    </subcellularLocation>
</comment>
<gene>
    <name evidence="10" type="ORF">S06H3_21354</name>
</gene>
<evidence type="ECO:0000256" key="1">
    <source>
        <dbReference type="ARBA" id="ARBA00004651"/>
    </source>
</evidence>
<dbReference type="GO" id="GO:0016763">
    <property type="term" value="F:pentosyltransferase activity"/>
    <property type="evidence" value="ECO:0007669"/>
    <property type="project" value="TreeGrafter"/>
</dbReference>
<keyword evidence="2" id="KW-1003">Cell membrane</keyword>
<sequence>MSKLWKDSILAKKVIKQKYIVHLIVILFVLLSILGLKNFNLRDWDEGAFALQGQWLATMGAQGKPFNFQTPPLFQSLIAILFSLFQVNPKMLPLLSIIFSCITIYIIYHLAKILFSQKEGVYSIILFIS</sequence>
<accession>X1KDF0</accession>
<evidence type="ECO:0000256" key="8">
    <source>
        <dbReference type="SAM" id="Phobius"/>
    </source>
</evidence>
<comment type="caution">
    <text evidence="10">The sequence shown here is derived from an EMBL/GenBank/DDBJ whole genome shotgun (WGS) entry which is preliminary data.</text>
</comment>
<name>X1KDF0_9ZZZZ</name>
<feature type="transmembrane region" description="Helical" evidence="8">
    <location>
        <begin position="20"/>
        <end position="39"/>
    </location>
</feature>
<evidence type="ECO:0000256" key="5">
    <source>
        <dbReference type="ARBA" id="ARBA00022692"/>
    </source>
</evidence>
<feature type="non-terminal residue" evidence="10">
    <location>
        <position position="129"/>
    </location>
</feature>
<dbReference type="EMBL" id="BARV01011206">
    <property type="protein sequence ID" value="GAI05037.1"/>
    <property type="molecule type" value="Genomic_DNA"/>
</dbReference>
<evidence type="ECO:0000313" key="10">
    <source>
        <dbReference type="EMBL" id="GAI05037.1"/>
    </source>
</evidence>
<evidence type="ECO:0000256" key="4">
    <source>
        <dbReference type="ARBA" id="ARBA00022679"/>
    </source>
</evidence>
<proteinExistence type="predicted"/>
<feature type="transmembrane region" description="Helical" evidence="8">
    <location>
        <begin position="91"/>
        <end position="108"/>
    </location>
</feature>
<organism evidence="10">
    <name type="scientific">marine sediment metagenome</name>
    <dbReference type="NCBI Taxonomy" id="412755"/>
    <lineage>
        <taxon>unclassified sequences</taxon>
        <taxon>metagenomes</taxon>
        <taxon>ecological metagenomes</taxon>
    </lineage>
</organism>
<evidence type="ECO:0000256" key="6">
    <source>
        <dbReference type="ARBA" id="ARBA00022989"/>
    </source>
</evidence>
<dbReference type="GO" id="GO:0005886">
    <property type="term" value="C:plasma membrane"/>
    <property type="evidence" value="ECO:0007669"/>
    <property type="project" value="UniProtKB-SubCell"/>
</dbReference>
<reference evidence="10" key="1">
    <citation type="journal article" date="2014" name="Front. Microbiol.">
        <title>High frequency of phylogenetically diverse reductive dehalogenase-homologous genes in deep subseafloor sedimentary metagenomes.</title>
        <authorList>
            <person name="Kawai M."/>
            <person name="Futagami T."/>
            <person name="Toyoda A."/>
            <person name="Takaki Y."/>
            <person name="Nishi S."/>
            <person name="Hori S."/>
            <person name="Arai W."/>
            <person name="Tsubouchi T."/>
            <person name="Morono Y."/>
            <person name="Uchiyama I."/>
            <person name="Ito T."/>
            <person name="Fujiyama A."/>
            <person name="Inagaki F."/>
            <person name="Takami H."/>
        </authorList>
    </citation>
    <scope>NUCLEOTIDE SEQUENCE</scope>
    <source>
        <strain evidence="10">Expedition CK06-06</strain>
    </source>
</reference>
<dbReference type="AlphaFoldDB" id="X1KDF0"/>
<keyword evidence="3" id="KW-0328">Glycosyltransferase</keyword>
<evidence type="ECO:0000256" key="2">
    <source>
        <dbReference type="ARBA" id="ARBA00022475"/>
    </source>
</evidence>
<dbReference type="InterPro" id="IPR050297">
    <property type="entry name" value="LipidA_mod_glycosyltrf_83"/>
</dbReference>
<dbReference type="Pfam" id="PF13231">
    <property type="entry name" value="PMT_2"/>
    <property type="match status" value="1"/>
</dbReference>
<dbReference type="PANTHER" id="PTHR33908">
    <property type="entry name" value="MANNOSYLTRANSFERASE YKCB-RELATED"/>
    <property type="match status" value="1"/>
</dbReference>
<evidence type="ECO:0000256" key="3">
    <source>
        <dbReference type="ARBA" id="ARBA00022676"/>
    </source>
</evidence>
<feature type="domain" description="Glycosyltransferase RgtA/B/C/D-like" evidence="9">
    <location>
        <begin position="70"/>
        <end position="127"/>
    </location>
</feature>